<evidence type="ECO:0000313" key="4">
    <source>
        <dbReference type="EMBL" id="MBE9214960.1"/>
    </source>
</evidence>
<feature type="repeat" description="WD" evidence="3">
    <location>
        <begin position="770"/>
        <end position="804"/>
    </location>
</feature>
<protein>
    <submittedName>
        <fullName evidence="4">AAA-like domain-containing protein</fullName>
    </submittedName>
</protein>
<dbReference type="SUPFAM" id="SSF50978">
    <property type="entry name" value="WD40 repeat-like"/>
    <property type="match status" value="2"/>
</dbReference>
<keyword evidence="2" id="KW-0677">Repeat</keyword>
<feature type="repeat" description="WD" evidence="3">
    <location>
        <begin position="605"/>
        <end position="636"/>
    </location>
</feature>
<feature type="repeat" description="WD" evidence="3">
    <location>
        <begin position="852"/>
        <end position="877"/>
    </location>
</feature>
<feature type="repeat" description="WD" evidence="3">
    <location>
        <begin position="1019"/>
        <end position="1051"/>
    </location>
</feature>
<reference evidence="4" key="1">
    <citation type="submission" date="2020-10" db="EMBL/GenBank/DDBJ databases">
        <authorList>
            <person name="Castelo-Branco R."/>
            <person name="Eusebio N."/>
            <person name="Adriana R."/>
            <person name="Vieira A."/>
            <person name="Brugerolle De Fraissinette N."/>
            <person name="Rezende De Castro R."/>
            <person name="Schneider M.P."/>
            <person name="Vasconcelos V."/>
            <person name="Leao P.N."/>
        </authorList>
    </citation>
    <scope>NUCLEOTIDE SEQUENCE</scope>
    <source>
        <strain evidence="4">LEGE 06105</strain>
    </source>
</reference>
<proteinExistence type="predicted"/>
<dbReference type="PROSITE" id="PS50294">
    <property type="entry name" value="WD_REPEATS_REGION"/>
    <property type="match status" value="9"/>
</dbReference>
<dbReference type="AlphaFoldDB" id="A0A8J7JVV2"/>
<dbReference type="InterPro" id="IPR019775">
    <property type="entry name" value="WD40_repeat_CS"/>
</dbReference>
<dbReference type="EMBL" id="JADEWL010000078">
    <property type="protein sequence ID" value="MBE9214960.1"/>
    <property type="molecule type" value="Genomic_DNA"/>
</dbReference>
<dbReference type="Pfam" id="PF14516">
    <property type="entry name" value="AAA_35"/>
    <property type="match status" value="1"/>
</dbReference>
<feature type="repeat" description="WD" evidence="3">
    <location>
        <begin position="932"/>
        <end position="973"/>
    </location>
</feature>
<dbReference type="SMART" id="SM00320">
    <property type="entry name" value="WD40"/>
    <property type="match status" value="13"/>
</dbReference>
<evidence type="ECO:0000313" key="5">
    <source>
        <dbReference type="Proteomes" id="UP000620559"/>
    </source>
</evidence>
<dbReference type="Gene3D" id="3.40.50.300">
    <property type="entry name" value="P-loop containing nucleotide triphosphate hydrolases"/>
    <property type="match status" value="1"/>
</dbReference>
<sequence>MEFDNYYKVGGSLKANHRTYVSRKADTQIFQLLKTGEYCFVFNSRQMGKSSLRVQAIKKLRAIGIKCASIDLTIIGSHASPEKWYKGFANQLLTSLEIDDIDFNSWWLQHDSWTDVQRLNLLLESLVLNRFSENIIIFIDEIDTLLKTEFKDDFFALIRACYNQRAESIKYERLTFCLLGVATPGDLIQERERTPFNIGTSIELTGFNFVEAQDALIPGLAYKVEHPEIVLKDVLYWTAGQPFLTQKLCNLIAQETINTNLIVRELVEKHLINNWEAQDEPEHLRTIRDRLLRNEQKSGRLLGLYQQVLQPGARVVVDSSHEQTELRLSGLVVKKDIYLKVYNPIYQAVFNRDWIEKELDKLRPYSQVINNWLNSQKSSSWLLQEKVLDEALTWAVGKNLSNTDYEFLQESQKITIELQIKANHKLTEINHKLADANEIASQKLTKTNEEAKQQLAKANQKAKYIIWIGGIVATFLVLIGQNRLDTAKEATRLTQEGYNVEQIFKTKQLESLFLAMQAGQDLRYLIPNDSSLGEYQTTTPLSGLLNILANIREYNQFDIGQKINRGASFSSDNQLIAFVNNDLTIGDNDVTFKLWNKDGTSIKTISSHKGKVRSLSFSHDNQYIASGSDDRTIKLWTRDGALIKILSGHEKSVVSVSFSSDNTIVSASKDGTIKLWQLDGTLVTNIPVQMQGNLITTAAISPNKEFIAVGSEEGIIELRSRNGTFIKTLSDHQSLITKITFSPDGKNIATAAQDGTINLWKFNGTLIKTIKGHRSEISTVSFSPNSNMIISGGFDQTIKLWQLDGTLIDSFIGHSDSVISVNFNSNSKEIASVDMDGTIKLWRLNESPVIKLTKHQGSITDIRFSPNGKTIVSAGKDAVKLWKWDGSLINTFKGYKTLGNILSISPDSEMIATSTENGITKWKRDGKLIKFLPKDKDLLTSISFSSDGKIIAFGTDKGTIKIWEQDAPTLISSLTNDSHKNWVNSISFSADGKTIASGGDNYDRTIKLWHIDGTLITTLNGHRKEVNSISFSPDGEIIASGSTDQTIKLWKRNGTPMKNHTLSGHSDSVTSVSFSPDGKIIASASDDTTIKLWKRDGTPITTITGYKKAVTKLIFSPDGKIIASATEDGEVILWNLDLDDLLERGCQWLQDYFATHPAERNKLRLCN</sequence>
<gene>
    <name evidence="4" type="ORF">IQ247_20180</name>
</gene>
<feature type="repeat" description="WD" evidence="3">
    <location>
        <begin position="1062"/>
        <end position="1094"/>
    </location>
</feature>
<dbReference type="InterPro" id="IPR027417">
    <property type="entry name" value="P-loop_NTPase"/>
</dbReference>
<organism evidence="4 5">
    <name type="scientific">Plectonema cf. radiosum LEGE 06105</name>
    <dbReference type="NCBI Taxonomy" id="945769"/>
    <lineage>
        <taxon>Bacteria</taxon>
        <taxon>Bacillati</taxon>
        <taxon>Cyanobacteriota</taxon>
        <taxon>Cyanophyceae</taxon>
        <taxon>Oscillatoriophycideae</taxon>
        <taxon>Oscillatoriales</taxon>
        <taxon>Microcoleaceae</taxon>
        <taxon>Plectonema</taxon>
    </lineage>
</organism>
<comment type="caution">
    <text evidence="4">The sequence shown here is derived from an EMBL/GenBank/DDBJ whole genome shotgun (WGS) entry which is preliminary data.</text>
</comment>
<dbReference type="CDD" id="cd00200">
    <property type="entry name" value="WD40"/>
    <property type="match status" value="2"/>
</dbReference>
<feature type="repeat" description="WD" evidence="3">
    <location>
        <begin position="811"/>
        <end position="852"/>
    </location>
</feature>
<feature type="repeat" description="WD" evidence="3">
    <location>
        <begin position="646"/>
        <end position="679"/>
    </location>
</feature>
<name>A0A8J7JVV2_9CYAN</name>
<dbReference type="Proteomes" id="UP000620559">
    <property type="component" value="Unassembled WGS sequence"/>
</dbReference>
<dbReference type="InterPro" id="IPR020472">
    <property type="entry name" value="WD40_PAC1"/>
</dbReference>
<dbReference type="RefSeq" id="WP_193922926.1">
    <property type="nucleotide sequence ID" value="NZ_JADEWL010000078.1"/>
</dbReference>
<keyword evidence="5" id="KW-1185">Reference proteome</keyword>
<evidence type="ECO:0000256" key="1">
    <source>
        <dbReference type="ARBA" id="ARBA00022574"/>
    </source>
</evidence>
<evidence type="ECO:0000256" key="2">
    <source>
        <dbReference type="ARBA" id="ARBA00022737"/>
    </source>
</evidence>
<feature type="repeat" description="WD" evidence="3">
    <location>
        <begin position="1103"/>
        <end position="1144"/>
    </location>
</feature>
<dbReference type="PANTHER" id="PTHR44129">
    <property type="entry name" value="WD REPEAT-CONTAINING PROTEIN POP1"/>
    <property type="match status" value="1"/>
</dbReference>
<dbReference type="SUPFAM" id="SSF52540">
    <property type="entry name" value="P-loop containing nucleoside triphosphate hydrolases"/>
    <property type="match status" value="1"/>
</dbReference>
<feature type="repeat" description="WD" evidence="3">
    <location>
        <begin position="729"/>
        <end position="763"/>
    </location>
</feature>
<keyword evidence="1 3" id="KW-0853">WD repeat</keyword>
<dbReference type="PROSITE" id="PS50082">
    <property type="entry name" value="WD_REPEATS_2"/>
    <property type="match status" value="10"/>
</dbReference>
<dbReference type="InterPro" id="IPR015943">
    <property type="entry name" value="WD40/YVTN_repeat-like_dom_sf"/>
</dbReference>
<dbReference type="Pfam" id="PF00400">
    <property type="entry name" value="WD40"/>
    <property type="match status" value="11"/>
</dbReference>
<dbReference type="PROSITE" id="PS00678">
    <property type="entry name" value="WD_REPEATS_1"/>
    <property type="match status" value="1"/>
</dbReference>
<accession>A0A8J7JVV2</accession>
<dbReference type="InterPro" id="IPR001680">
    <property type="entry name" value="WD40_rpt"/>
</dbReference>
<evidence type="ECO:0000256" key="3">
    <source>
        <dbReference type="PROSITE-ProRule" id="PRU00221"/>
    </source>
</evidence>
<dbReference type="InterPro" id="IPR036322">
    <property type="entry name" value="WD40_repeat_dom_sf"/>
</dbReference>
<dbReference type="InterPro" id="IPR050349">
    <property type="entry name" value="WD_LIS1/nudF_dynein_reg"/>
</dbReference>
<dbReference type="Gene3D" id="2.130.10.10">
    <property type="entry name" value="YVTN repeat-like/Quinoprotein amine dehydrogenase"/>
    <property type="match status" value="3"/>
</dbReference>
<dbReference type="PRINTS" id="PR00320">
    <property type="entry name" value="GPROTEINBRPT"/>
</dbReference>